<dbReference type="AlphaFoldDB" id="D2DT33"/>
<reference evidence="1" key="1">
    <citation type="submission" date="2009-02" db="EMBL/GenBank/DDBJ databases">
        <title>Construction of SSH cDNA library from hemocytes of Scylla paramamosain LPS-challenged.</title>
        <authorList>
            <person name="Wang K.J."/>
            <person name="Chen F.Y."/>
            <person name="Bo J."/>
            <person name="Ren H.L."/>
        </authorList>
    </citation>
    <scope>NUCLEOTIDE SEQUENCE</scope>
</reference>
<dbReference type="EMBL" id="FJ774872">
    <property type="protein sequence ID" value="ACY66593.1"/>
    <property type="molecule type" value="mRNA"/>
</dbReference>
<proteinExistence type="evidence at transcript level"/>
<sequence>TVPCFVPSVIHHYDYYGLLANTLHSDCQWWREVQLIPSQGGEGQAWLDRLYL</sequence>
<name>D2DT33_SCYPA</name>
<accession>D2DT33</accession>
<feature type="non-terminal residue" evidence="1">
    <location>
        <position position="1"/>
    </location>
</feature>
<organism evidence="1">
    <name type="scientific">Scylla paramamosain</name>
    <name type="common">Mud crab</name>
    <dbReference type="NCBI Taxonomy" id="85552"/>
    <lineage>
        <taxon>Eukaryota</taxon>
        <taxon>Metazoa</taxon>
        <taxon>Ecdysozoa</taxon>
        <taxon>Arthropoda</taxon>
        <taxon>Crustacea</taxon>
        <taxon>Multicrustacea</taxon>
        <taxon>Malacostraca</taxon>
        <taxon>Eumalacostraca</taxon>
        <taxon>Eucarida</taxon>
        <taxon>Decapoda</taxon>
        <taxon>Pleocyemata</taxon>
        <taxon>Brachyura</taxon>
        <taxon>Eubrachyura</taxon>
        <taxon>Portunoidea</taxon>
        <taxon>Portunidae</taxon>
        <taxon>Portuninae</taxon>
        <taxon>Scylla</taxon>
    </lineage>
</organism>
<evidence type="ECO:0000313" key="1">
    <source>
        <dbReference type="EMBL" id="ACY66593.1"/>
    </source>
</evidence>
<protein>
    <submittedName>
        <fullName evidence="1">Uncharacterized protein</fullName>
    </submittedName>
</protein>